<evidence type="ECO:0000256" key="1">
    <source>
        <dbReference type="SAM" id="MobiDB-lite"/>
    </source>
</evidence>
<accession>A0A8J3ZSP1</accession>
<feature type="transmembrane region" description="Helical" evidence="2">
    <location>
        <begin position="76"/>
        <end position="94"/>
    </location>
</feature>
<sequence length="385" mass="39166">MSAGLAALLDDIAVLARAAAASVDDIGAAAAKAGSKAAGVVIDDAAVTPQYVRGLAAEREIPIVKRIAFGSLRNKFLIILPVILILSQFLDWLLTPLLMIGGAYLCYEGAEKIWERIAHHDAHADAERPDEKTLVSGAIRTDLILSAEIMVISLNEVADESFWSRTAILAVVAVAMTVLVYGAVGLIVKMDDVGLRLAERPGKAVAGFGRGLVKAMPRVLTVLSVVGTAAMLWVGGHILLVGADELGLHALYEVVHHMEEAAHDATGAVGGVVGWLVNTLASAIVGLIVGAVIVAVMSVTFHRAKKHDKAGHAEGSGPAAATPAAATPAAATPAAATPAAATPAATGAAATGPVAGRTDAPGAMGAPGAVEGHAERPETDAREQP</sequence>
<dbReference type="Proteomes" id="UP000635606">
    <property type="component" value="Unassembled WGS sequence"/>
</dbReference>
<dbReference type="EMBL" id="BOPH01000029">
    <property type="protein sequence ID" value="GIJ67665.1"/>
    <property type="molecule type" value="Genomic_DNA"/>
</dbReference>
<feature type="compositionally biased region" description="Basic and acidic residues" evidence="1">
    <location>
        <begin position="372"/>
        <end position="385"/>
    </location>
</feature>
<evidence type="ECO:0008006" key="5">
    <source>
        <dbReference type="Google" id="ProtNLM"/>
    </source>
</evidence>
<reference evidence="3" key="1">
    <citation type="submission" date="2021-01" db="EMBL/GenBank/DDBJ databases">
        <title>Whole genome shotgun sequence of Virgisporangium ochraceum NBRC 16418.</title>
        <authorList>
            <person name="Komaki H."/>
            <person name="Tamura T."/>
        </authorList>
    </citation>
    <scope>NUCLEOTIDE SEQUENCE</scope>
    <source>
        <strain evidence="3">NBRC 16418</strain>
    </source>
</reference>
<dbReference type="PANTHER" id="PTHR30503:SF3">
    <property type="entry name" value="INNER MEMBRANE PROTEIN YEDI"/>
    <property type="match status" value="1"/>
</dbReference>
<feature type="transmembrane region" description="Helical" evidence="2">
    <location>
        <begin position="167"/>
        <end position="188"/>
    </location>
</feature>
<comment type="caution">
    <text evidence="3">The sequence shown here is derived from an EMBL/GenBank/DDBJ whole genome shotgun (WGS) entry which is preliminary data.</text>
</comment>
<organism evidence="3 4">
    <name type="scientific">Virgisporangium ochraceum</name>
    <dbReference type="NCBI Taxonomy" id="65505"/>
    <lineage>
        <taxon>Bacteria</taxon>
        <taxon>Bacillati</taxon>
        <taxon>Actinomycetota</taxon>
        <taxon>Actinomycetes</taxon>
        <taxon>Micromonosporales</taxon>
        <taxon>Micromonosporaceae</taxon>
        <taxon>Virgisporangium</taxon>
    </lineage>
</organism>
<dbReference type="AlphaFoldDB" id="A0A8J3ZSP1"/>
<feature type="compositionally biased region" description="Low complexity" evidence="1">
    <location>
        <begin position="317"/>
        <end position="353"/>
    </location>
</feature>
<dbReference type="Pfam" id="PF05661">
    <property type="entry name" value="DUF808"/>
    <property type="match status" value="1"/>
</dbReference>
<protein>
    <recommendedName>
        <fullName evidence="5">DUF808 domain-containing protein</fullName>
    </recommendedName>
</protein>
<evidence type="ECO:0000313" key="3">
    <source>
        <dbReference type="EMBL" id="GIJ67665.1"/>
    </source>
</evidence>
<dbReference type="GO" id="GO:0005886">
    <property type="term" value="C:plasma membrane"/>
    <property type="evidence" value="ECO:0007669"/>
    <property type="project" value="TreeGrafter"/>
</dbReference>
<keyword evidence="2" id="KW-1133">Transmembrane helix</keyword>
<evidence type="ECO:0000256" key="2">
    <source>
        <dbReference type="SAM" id="Phobius"/>
    </source>
</evidence>
<proteinExistence type="predicted"/>
<feature type="transmembrane region" description="Helical" evidence="2">
    <location>
        <begin position="280"/>
        <end position="301"/>
    </location>
</feature>
<dbReference type="InterPro" id="IPR008526">
    <property type="entry name" value="YedI"/>
</dbReference>
<feature type="transmembrane region" description="Helical" evidence="2">
    <location>
        <begin position="219"/>
        <end position="243"/>
    </location>
</feature>
<evidence type="ECO:0000313" key="4">
    <source>
        <dbReference type="Proteomes" id="UP000635606"/>
    </source>
</evidence>
<keyword evidence="2" id="KW-0812">Transmembrane</keyword>
<gene>
    <name evidence="3" type="ORF">Voc01_025820</name>
</gene>
<dbReference type="RefSeq" id="WP_239160146.1">
    <property type="nucleotide sequence ID" value="NZ_BOPH01000029.1"/>
</dbReference>
<keyword evidence="2" id="KW-0472">Membrane</keyword>
<feature type="region of interest" description="Disordered" evidence="1">
    <location>
        <begin position="308"/>
        <end position="385"/>
    </location>
</feature>
<dbReference type="PANTHER" id="PTHR30503">
    <property type="entry name" value="INNER MEMBRANE PROTEIN YEDI"/>
    <property type="match status" value="1"/>
</dbReference>
<keyword evidence="4" id="KW-1185">Reference proteome</keyword>
<name>A0A8J3ZSP1_9ACTN</name>